<evidence type="ECO:0000256" key="2">
    <source>
        <dbReference type="ARBA" id="ARBA00006445"/>
    </source>
</evidence>
<dbReference type="InterPro" id="IPR036322">
    <property type="entry name" value="WD40_repeat_dom_sf"/>
</dbReference>
<organism evidence="16 17">
    <name type="scientific">Zonotrichia albicollis</name>
    <name type="common">White-throated sparrow</name>
    <name type="synonym">Fringilla albicollis</name>
    <dbReference type="NCBI Taxonomy" id="44394"/>
    <lineage>
        <taxon>Eukaryota</taxon>
        <taxon>Metazoa</taxon>
        <taxon>Chordata</taxon>
        <taxon>Craniata</taxon>
        <taxon>Vertebrata</taxon>
        <taxon>Euteleostomi</taxon>
        <taxon>Archelosauria</taxon>
        <taxon>Archosauria</taxon>
        <taxon>Dinosauria</taxon>
        <taxon>Saurischia</taxon>
        <taxon>Theropoda</taxon>
        <taxon>Coelurosauria</taxon>
        <taxon>Aves</taxon>
        <taxon>Neognathae</taxon>
        <taxon>Neoaves</taxon>
        <taxon>Telluraves</taxon>
        <taxon>Australaves</taxon>
        <taxon>Passeriformes</taxon>
        <taxon>Passerellidae</taxon>
        <taxon>Zonotrichia</taxon>
    </lineage>
</organism>
<feature type="region of interest" description="Disordered" evidence="14">
    <location>
        <begin position="57"/>
        <end position="86"/>
    </location>
</feature>
<dbReference type="InterPro" id="IPR033010">
    <property type="entry name" value="Cdc20/Fizzy"/>
</dbReference>
<evidence type="ECO:0000256" key="6">
    <source>
        <dbReference type="ARBA" id="ARBA00022776"/>
    </source>
</evidence>
<feature type="domain" description="CDC20/Fizzy WD40" evidence="15">
    <location>
        <begin position="240"/>
        <end position="535"/>
    </location>
</feature>
<evidence type="ECO:0000256" key="13">
    <source>
        <dbReference type="PROSITE-ProRule" id="PRU00221"/>
    </source>
</evidence>
<evidence type="ECO:0000256" key="9">
    <source>
        <dbReference type="ARBA" id="ARBA00062231"/>
    </source>
</evidence>
<dbReference type="GO" id="GO:1990757">
    <property type="term" value="F:ubiquitin ligase activator activity"/>
    <property type="evidence" value="ECO:0007669"/>
    <property type="project" value="TreeGrafter"/>
</dbReference>
<evidence type="ECO:0000313" key="17">
    <source>
        <dbReference type="Proteomes" id="UP000694413"/>
    </source>
</evidence>
<evidence type="ECO:0000256" key="14">
    <source>
        <dbReference type="SAM" id="MobiDB-lite"/>
    </source>
</evidence>
<dbReference type="Proteomes" id="UP000694413">
    <property type="component" value="Unassembled WGS sequence"/>
</dbReference>
<keyword evidence="6" id="KW-0498">Mitosis</keyword>
<dbReference type="InterPro" id="IPR056150">
    <property type="entry name" value="WD40_CDC20-Fz"/>
</dbReference>
<sequence length="564" mass="61673">MFSAGLIAPPVNITARWAGAAGQLCVSWQPPLADFPNFFLYEVQCCPASSPGVPCSTPLNPGGQHPGDPSMQSTLSTHTPRAASPALGQVHRGVRDGQRGLEPAVAPQHGPSPAEAGTIFSYVNAGKSGSKIQSTPTKPGGDRYIPNRSTMQMEMANFLLTKENDPAEDSPTKKEQQKAWAVNLNGFDVEEAKILRLSGKPQNAPEGYQNNLKVLYSQKMTPGSSRKTSRYIPSNPDRILDAPEIRNDYYLNLIDWSSQNFLAVALDNSVYLWNHATGEIIQLLQMDHPDVYISSVSWIKEGNYLAVGTSSAEVQLWDVQQQKRLRNMTSHCARVGTLSWNSYILSSGARNGHIHHHDVRVAEHHVATLAGHTQEVCGLKWSLDGRYLASGGNDNLVNVWPCTQGGGGDFAPVQTFTQHQGAVKAVAWCPWQMNVPATGGGTSDRHIRIWNVCSGACLSTVDTHSQVCSILWSTNYKELISGHGFAQNQLVIWKYPTMAKVAELQGHTARILNLTMSPDGTTVASAAADETLRLWRCFEMDPIKKKEKEKANCAKSSIIHQSIR</sequence>
<comment type="similarity">
    <text evidence="2">Belongs to the WD repeat CDC20/Fizzy family.</text>
</comment>
<gene>
    <name evidence="16" type="primary">CDC20</name>
</gene>
<evidence type="ECO:0000256" key="4">
    <source>
        <dbReference type="ARBA" id="ARBA00022618"/>
    </source>
</evidence>
<feature type="repeat" description="WD" evidence="13">
    <location>
        <begin position="504"/>
        <end position="535"/>
    </location>
</feature>
<evidence type="ECO:0000256" key="12">
    <source>
        <dbReference type="ARBA" id="ARBA00093365"/>
    </source>
</evidence>
<dbReference type="FunFam" id="2.130.10.10:FF:000224">
    <property type="entry name" value="cell division cycle protein 20 homolog"/>
    <property type="match status" value="1"/>
</dbReference>
<feature type="repeat" description="WD" evidence="13">
    <location>
        <begin position="293"/>
        <end position="327"/>
    </location>
</feature>
<evidence type="ECO:0000256" key="3">
    <source>
        <dbReference type="ARBA" id="ARBA00022574"/>
    </source>
</evidence>
<dbReference type="PROSITE" id="PS50082">
    <property type="entry name" value="WD_REPEATS_2"/>
    <property type="match status" value="3"/>
</dbReference>
<dbReference type="InterPro" id="IPR036116">
    <property type="entry name" value="FN3_sf"/>
</dbReference>
<dbReference type="GO" id="GO:0010997">
    <property type="term" value="F:anaphase-promoting complex binding"/>
    <property type="evidence" value="ECO:0007669"/>
    <property type="project" value="InterPro"/>
</dbReference>
<keyword evidence="8" id="KW-0131">Cell cycle</keyword>
<dbReference type="GO" id="GO:1905786">
    <property type="term" value="P:positive regulation of anaphase-promoting complex-dependent catabolic process"/>
    <property type="evidence" value="ECO:0007669"/>
    <property type="project" value="TreeGrafter"/>
</dbReference>
<name>A0A8D2MHF6_ZONAL</name>
<dbReference type="SUPFAM" id="SSF49265">
    <property type="entry name" value="Fibronectin type III"/>
    <property type="match status" value="1"/>
</dbReference>
<evidence type="ECO:0000256" key="8">
    <source>
        <dbReference type="ARBA" id="ARBA00023306"/>
    </source>
</evidence>
<keyword evidence="4" id="KW-0132">Cell division</keyword>
<comment type="subunit">
    <text evidence="9">Component of a complex with CDC20, CDC27, SPATC1 and TUBG1. Interacts with NEUROD2. Interacts with dimeric MAD2L1 in its closed conformation form. Interacts with BUB1B. The phosphorylated form interacts with APC/C. Interacts with NINL. May interact with MAD2L2. Interacts with CDK5RAP2. Interacts with SIRT2. Interacts with isoform 1 of NEK2. Interacts with HSF1 (via phosphorylated form); this interaction occurs in mitosis in a MAD2L1-dependent manner and prevents PLK1-stimulated degradation of HSF1 by blocking the recruitment of the SCF(BTRC) ubiquitin ligase complex. Interacts (via the N-terminal substrate-binding domain) with FBXO5. Interacts with CCNF. Interacts with USP22.</text>
</comment>
<dbReference type="CDD" id="cd00200">
    <property type="entry name" value="WD40"/>
    <property type="match status" value="1"/>
</dbReference>
<evidence type="ECO:0000313" key="16">
    <source>
        <dbReference type="Ensembl" id="ENSZALP00000008717.1"/>
    </source>
</evidence>
<dbReference type="Ensembl" id="ENSZALT00000012269.1">
    <property type="protein sequence ID" value="ENSZALP00000008717.1"/>
    <property type="gene ID" value="ENSZALG00000007564.1"/>
</dbReference>
<feature type="compositionally biased region" description="Polar residues" evidence="14">
    <location>
        <begin position="70"/>
        <end position="79"/>
    </location>
</feature>
<dbReference type="PROSITE" id="PS50294">
    <property type="entry name" value="WD_REPEATS_REGION"/>
    <property type="match status" value="2"/>
</dbReference>
<dbReference type="InterPro" id="IPR015943">
    <property type="entry name" value="WD40/YVTN_repeat-like_dom_sf"/>
</dbReference>
<dbReference type="AlphaFoldDB" id="A0A8D2MHF6"/>
<comment type="function">
    <text evidence="12">Substrate-specific adapter of the anaphase promoting complex/cyclosome (APC/C) complex that confers substrate specificity by binding to substrates and targeting them to the APC/C complex for ubiquitination and degradation. Recognizes and binds the destruction box (D box) on protein substrates. Involved in the metaphase/anaphase transition of cell cycle. Is regulated by MAD2L1: in metaphase the MAD2L1-CDC20-APC/C ternary complex is inactive and in anaphase the CDC20-APC/C binary complex is active in degrading substrates. The CDC20-APC/C complex positively regulates the formation of synaptic vesicle clustering at active zone to the presynaptic membrane in postmitotic neurons. CDC20-APC/C-induced degradation of NEUROD2 induces presynaptic differentiation. The CDC20-APC/C complex promotes proper dilation formation and radial migration by degrading CCDC41.</text>
</comment>
<evidence type="ECO:0000259" key="15">
    <source>
        <dbReference type="Pfam" id="PF24807"/>
    </source>
</evidence>
<dbReference type="PANTHER" id="PTHR19918:SF3">
    <property type="entry name" value="CELL DIVISION CYCLE PROTEIN 20 HOMOLOG"/>
    <property type="match status" value="1"/>
</dbReference>
<keyword evidence="3 13" id="KW-0853">WD repeat</keyword>
<evidence type="ECO:0000256" key="11">
    <source>
        <dbReference type="ARBA" id="ARBA00079207"/>
    </source>
</evidence>
<keyword evidence="7" id="KW-0833">Ubl conjugation pathway</keyword>
<protein>
    <recommendedName>
        <fullName evidence="10">Cell division cycle protein 20 homolog</fullName>
    </recommendedName>
    <alternativeName>
        <fullName evidence="11">p55CDC</fullName>
    </alternativeName>
</protein>
<keyword evidence="17" id="KW-1185">Reference proteome</keyword>
<dbReference type="GO" id="GO:0051301">
    <property type="term" value="P:cell division"/>
    <property type="evidence" value="ECO:0007669"/>
    <property type="project" value="UniProtKB-KW"/>
</dbReference>
<dbReference type="InterPro" id="IPR001680">
    <property type="entry name" value="WD40_rpt"/>
</dbReference>
<dbReference type="Pfam" id="PF24807">
    <property type="entry name" value="WD40_CDC20-Fz"/>
    <property type="match status" value="1"/>
</dbReference>
<evidence type="ECO:0000256" key="7">
    <source>
        <dbReference type="ARBA" id="ARBA00022786"/>
    </source>
</evidence>
<dbReference type="GO" id="GO:0031145">
    <property type="term" value="P:anaphase-promoting complex-dependent catabolic process"/>
    <property type="evidence" value="ECO:0007669"/>
    <property type="project" value="TreeGrafter"/>
</dbReference>
<proteinExistence type="inferred from homology"/>
<evidence type="ECO:0000256" key="5">
    <source>
        <dbReference type="ARBA" id="ARBA00022737"/>
    </source>
</evidence>
<accession>A0A8D2MHF6</accession>
<dbReference type="GO" id="GO:0005680">
    <property type="term" value="C:anaphase-promoting complex"/>
    <property type="evidence" value="ECO:0007669"/>
    <property type="project" value="TreeGrafter"/>
</dbReference>
<keyword evidence="5" id="KW-0677">Repeat</keyword>
<dbReference type="SUPFAM" id="SSF50978">
    <property type="entry name" value="WD40 repeat-like"/>
    <property type="match status" value="1"/>
</dbReference>
<dbReference type="SMART" id="SM00320">
    <property type="entry name" value="WD40"/>
    <property type="match status" value="7"/>
</dbReference>
<reference evidence="16" key="2">
    <citation type="submission" date="2025-09" db="UniProtKB">
        <authorList>
            <consortium name="Ensembl"/>
        </authorList>
    </citation>
    <scope>IDENTIFICATION</scope>
</reference>
<reference evidence="16" key="1">
    <citation type="submission" date="2025-08" db="UniProtKB">
        <authorList>
            <consortium name="Ensembl"/>
        </authorList>
    </citation>
    <scope>IDENTIFICATION</scope>
</reference>
<feature type="repeat" description="WD" evidence="13">
    <location>
        <begin position="369"/>
        <end position="400"/>
    </location>
</feature>
<dbReference type="Gene3D" id="2.130.10.10">
    <property type="entry name" value="YVTN repeat-like/Quinoprotein amine dehydrogenase"/>
    <property type="match status" value="1"/>
</dbReference>
<comment type="pathway">
    <text evidence="1">Protein modification; protein ubiquitination.</text>
</comment>
<dbReference type="PANTHER" id="PTHR19918">
    <property type="entry name" value="CELL DIVISION CYCLE 20 CDC20 FIZZY -RELATED"/>
    <property type="match status" value="1"/>
</dbReference>
<evidence type="ECO:0000256" key="1">
    <source>
        <dbReference type="ARBA" id="ARBA00004906"/>
    </source>
</evidence>
<evidence type="ECO:0000256" key="10">
    <source>
        <dbReference type="ARBA" id="ARBA00070718"/>
    </source>
</evidence>